<evidence type="ECO:0000313" key="2">
    <source>
        <dbReference type="Proteomes" id="UP001153269"/>
    </source>
</evidence>
<dbReference type="EMBL" id="CADEAL010001012">
    <property type="protein sequence ID" value="CAB1427996.1"/>
    <property type="molecule type" value="Genomic_DNA"/>
</dbReference>
<proteinExistence type="predicted"/>
<dbReference type="Proteomes" id="UP001153269">
    <property type="component" value="Unassembled WGS sequence"/>
</dbReference>
<keyword evidence="2" id="KW-1185">Reference proteome</keyword>
<accession>A0A9N7YJT2</accession>
<protein>
    <submittedName>
        <fullName evidence="1">Uncharacterized protein</fullName>
    </submittedName>
</protein>
<sequence>MANPLFLAVEESTTKPAVKHHGLCTKLRECLACFLTQRDLSNSTFVPVNYLHDIRHFGNVSIRMIEHHNRSMPDLEGEMYRSKNACRPGCIVLGLSEELMGMARTGREFSGSCELASLRPGLPGVWRNGRDLCTK</sequence>
<evidence type="ECO:0000313" key="1">
    <source>
        <dbReference type="EMBL" id="CAB1427996.1"/>
    </source>
</evidence>
<dbReference type="AlphaFoldDB" id="A0A9N7YJT2"/>
<organism evidence="1 2">
    <name type="scientific">Pleuronectes platessa</name>
    <name type="common">European plaice</name>
    <dbReference type="NCBI Taxonomy" id="8262"/>
    <lineage>
        <taxon>Eukaryota</taxon>
        <taxon>Metazoa</taxon>
        <taxon>Chordata</taxon>
        <taxon>Craniata</taxon>
        <taxon>Vertebrata</taxon>
        <taxon>Euteleostomi</taxon>
        <taxon>Actinopterygii</taxon>
        <taxon>Neopterygii</taxon>
        <taxon>Teleostei</taxon>
        <taxon>Neoteleostei</taxon>
        <taxon>Acanthomorphata</taxon>
        <taxon>Carangaria</taxon>
        <taxon>Pleuronectiformes</taxon>
        <taxon>Pleuronectoidei</taxon>
        <taxon>Pleuronectidae</taxon>
        <taxon>Pleuronectes</taxon>
    </lineage>
</organism>
<name>A0A9N7YJT2_PLEPL</name>
<reference evidence="1" key="1">
    <citation type="submission" date="2020-03" db="EMBL/GenBank/DDBJ databases">
        <authorList>
            <person name="Weist P."/>
        </authorList>
    </citation>
    <scope>NUCLEOTIDE SEQUENCE</scope>
</reference>
<comment type="caution">
    <text evidence="1">The sequence shown here is derived from an EMBL/GenBank/DDBJ whole genome shotgun (WGS) entry which is preliminary data.</text>
</comment>
<gene>
    <name evidence="1" type="ORF">PLEPLA_LOCUS15950</name>
</gene>